<accession>A0ACC2RCX4</accession>
<reference evidence="1" key="1">
    <citation type="submission" date="2023-03" db="EMBL/GenBank/DDBJ databases">
        <title>Chromosome-level genomes of two armyworms, Mythimna separata and Mythimna loreyi, provide insights into the biosynthesis and reception of sex pheromones.</title>
        <authorList>
            <person name="Zhao H."/>
        </authorList>
    </citation>
    <scope>NUCLEOTIDE SEQUENCE</scope>
    <source>
        <strain evidence="1">BeijingLab</strain>
    </source>
</reference>
<evidence type="ECO:0000313" key="2">
    <source>
        <dbReference type="Proteomes" id="UP001231649"/>
    </source>
</evidence>
<organism evidence="1 2">
    <name type="scientific">Mythimna loreyi</name>
    <dbReference type="NCBI Taxonomy" id="667449"/>
    <lineage>
        <taxon>Eukaryota</taxon>
        <taxon>Metazoa</taxon>
        <taxon>Ecdysozoa</taxon>
        <taxon>Arthropoda</taxon>
        <taxon>Hexapoda</taxon>
        <taxon>Insecta</taxon>
        <taxon>Pterygota</taxon>
        <taxon>Neoptera</taxon>
        <taxon>Endopterygota</taxon>
        <taxon>Lepidoptera</taxon>
        <taxon>Glossata</taxon>
        <taxon>Ditrysia</taxon>
        <taxon>Noctuoidea</taxon>
        <taxon>Noctuidae</taxon>
        <taxon>Noctuinae</taxon>
        <taxon>Hadenini</taxon>
        <taxon>Mythimna</taxon>
    </lineage>
</organism>
<evidence type="ECO:0000313" key="1">
    <source>
        <dbReference type="EMBL" id="KAJ8738018.1"/>
    </source>
</evidence>
<keyword evidence="2" id="KW-1185">Reference proteome</keyword>
<proteinExistence type="predicted"/>
<dbReference type="Proteomes" id="UP001231649">
    <property type="component" value="Chromosome 1"/>
</dbReference>
<protein>
    <submittedName>
        <fullName evidence="1">Uncharacterized protein</fullName>
    </submittedName>
</protein>
<dbReference type="EMBL" id="CM056777">
    <property type="protein sequence ID" value="KAJ8738018.1"/>
    <property type="molecule type" value="Genomic_DNA"/>
</dbReference>
<gene>
    <name evidence="1" type="ORF">PYW08_000613</name>
</gene>
<sequence>MKLQNRPQPEGLLKERSTIQSYWHHFDDDEEAWPKVVLLMSSTKRTTTRRKYSKKTFATYFPHLNQKYTTTEHTNSKNDKYEGYNVKVTLKTKNFATNTISLNTDRISDVVIHLRLENDTETKEAKDVEAERRTDVNTTTWKNSSNIEKKINDEEAKAKLKKEEKVVKPNLSLEEVSEQAEEEKPKLKEEPVTNQYLVPKMEPKVDADEKGKNKTTRRADIRCYQCGLKSPKVPNAPTCRQAFAGDERKYFFLKPRYKVKCGKTYKDGCFTRYLDIGATYDERGCRTMPPLEGRSFASRRMARLEKALHNLREGCITSPHASLTPFSRSISLFTRRARFSRIDQLSLPLVEHQFNSRTGSFSLVRSSGIRATIVLGKKF</sequence>
<name>A0ACC2RCX4_9NEOP</name>
<comment type="caution">
    <text evidence="1">The sequence shown here is derived from an EMBL/GenBank/DDBJ whole genome shotgun (WGS) entry which is preliminary data.</text>
</comment>